<feature type="transmembrane region" description="Helical" evidence="2">
    <location>
        <begin position="67"/>
        <end position="85"/>
    </location>
</feature>
<keyword evidence="2" id="KW-0472">Membrane</keyword>
<feature type="transmembrane region" description="Helical" evidence="2">
    <location>
        <begin position="465"/>
        <end position="490"/>
    </location>
</feature>
<dbReference type="EMBL" id="CAXDID020000081">
    <property type="protein sequence ID" value="CAL6018684.1"/>
    <property type="molecule type" value="Genomic_DNA"/>
</dbReference>
<feature type="transmembrane region" description="Helical" evidence="2">
    <location>
        <begin position="228"/>
        <end position="247"/>
    </location>
</feature>
<dbReference type="Proteomes" id="UP001642409">
    <property type="component" value="Unassembled WGS sequence"/>
</dbReference>
<dbReference type="EMBL" id="CATOUU010000347">
    <property type="protein sequence ID" value="CAI9925745.1"/>
    <property type="molecule type" value="Genomic_DNA"/>
</dbReference>
<feature type="transmembrane region" description="Helical" evidence="2">
    <location>
        <begin position="408"/>
        <end position="429"/>
    </location>
</feature>
<keyword evidence="5" id="KW-1185">Reference proteome</keyword>
<feature type="transmembrane region" description="Helical" evidence="2">
    <location>
        <begin position="195"/>
        <end position="216"/>
    </location>
</feature>
<comment type="caution">
    <text evidence="3">The sequence shown here is derived from an EMBL/GenBank/DDBJ whole genome shotgun (WGS) entry which is preliminary data.</text>
</comment>
<feature type="transmembrane region" description="Helical" evidence="2">
    <location>
        <begin position="169"/>
        <end position="188"/>
    </location>
</feature>
<feature type="transmembrane region" description="Helical" evidence="2">
    <location>
        <begin position="105"/>
        <end position="124"/>
    </location>
</feature>
<evidence type="ECO:0000313" key="4">
    <source>
        <dbReference type="EMBL" id="CAL6018684.1"/>
    </source>
</evidence>
<feature type="region of interest" description="Disordered" evidence="1">
    <location>
        <begin position="1"/>
        <end position="29"/>
    </location>
</feature>
<feature type="transmembrane region" description="Helical" evidence="2">
    <location>
        <begin position="136"/>
        <end position="157"/>
    </location>
</feature>
<evidence type="ECO:0000256" key="1">
    <source>
        <dbReference type="SAM" id="MobiDB-lite"/>
    </source>
</evidence>
<dbReference type="AlphaFoldDB" id="A0AA86NTF7"/>
<gene>
    <name evidence="3" type="ORF">HINF_LOCUS13390</name>
    <name evidence="4" type="ORF">HINF_LOCUS26586</name>
</gene>
<name>A0AA86NTF7_9EUKA</name>
<evidence type="ECO:0000313" key="5">
    <source>
        <dbReference type="Proteomes" id="UP001642409"/>
    </source>
</evidence>
<feature type="transmembrane region" description="Helical" evidence="2">
    <location>
        <begin position="288"/>
        <end position="310"/>
    </location>
</feature>
<evidence type="ECO:0000313" key="3">
    <source>
        <dbReference type="EMBL" id="CAI9925745.1"/>
    </source>
</evidence>
<keyword evidence="2" id="KW-1133">Transmembrane helix</keyword>
<reference evidence="4 5" key="2">
    <citation type="submission" date="2024-07" db="EMBL/GenBank/DDBJ databases">
        <authorList>
            <person name="Akdeniz Z."/>
        </authorList>
    </citation>
    <scope>NUCLEOTIDE SEQUENCE [LARGE SCALE GENOMIC DNA]</scope>
</reference>
<proteinExistence type="predicted"/>
<evidence type="ECO:0000256" key="2">
    <source>
        <dbReference type="SAM" id="Phobius"/>
    </source>
</evidence>
<feature type="compositionally biased region" description="Polar residues" evidence="1">
    <location>
        <begin position="1"/>
        <end position="14"/>
    </location>
</feature>
<sequence>MQSQQTSDFNQVEQQGLARPENYIDQPPQAKPIENDEINLAEIVPISQQFDKLEPKKALITHIIPQLIEQLIYSWSVITQAYMLVSKLGTDYYVGFVKEFSLQQIIVTQLPIAYGITWSISYLGELLKEISQDNTIIVPFMYSQLALGVLQMILAAVSSQLTTLTKTGFIIKVVFSFLQLITSFGYFLRAQQLKIFALVRGAMIWLFIYFGVQYTYTFNGVETTTAEGVVYLLAHLFITFSVLIAIWKQKFASTALVFQFTFKKEDFLPNKEMIKTILMSYFKGAQMYIPLMAQYVVYILVVNKISFFSTPALQLQASANIFVFVVYNELIKAVSMVSMNAFVAVAPGLLKMNKMPLFKEALIWCFIFGFVLTAIIGGAGFLAPKALLSVFIPTNKFDQTQLESTIKYLGLVGIFSVFQTMPAVIMVAFDEQLVQPIQGIAKIVAAMIVLTLQQTELDQAKYEQALLSGEIAGCAAGLFTFMLVILKVFWELREKKGKGKKKQRRTLTAEEILGK</sequence>
<organism evidence="3">
    <name type="scientific">Hexamita inflata</name>
    <dbReference type="NCBI Taxonomy" id="28002"/>
    <lineage>
        <taxon>Eukaryota</taxon>
        <taxon>Metamonada</taxon>
        <taxon>Diplomonadida</taxon>
        <taxon>Hexamitidae</taxon>
        <taxon>Hexamitinae</taxon>
        <taxon>Hexamita</taxon>
    </lineage>
</organism>
<protein>
    <submittedName>
        <fullName evidence="3">Uncharacterized protein</fullName>
    </submittedName>
</protein>
<feature type="transmembrane region" description="Helical" evidence="2">
    <location>
        <begin position="362"/>
        <end position="388"/>
    </location>
</feature>
<reference evidence="3" key="1">
    <citation type="submission" date="2023-06" db="EMBL/GenBank/DDBJ databases">
        <authorList>
            <person name="Kurt Z."/>
        </authorList>
    </citation>
    <scope>NUCLEOTIDE SEQUENCE</scope>
</reference>
<accession>A0AA86NTF7</accession>
<feature type="transmembrane region" description="Helical" evidence="2">
    <location>
        <begin position="436"/>
        <end position="453"/>
    </location>
</feature>
<keyword evidence="2" id="KW-0812">Transmembrane</keyword>